<dbReference type="PROSITE" id="PS51257">
    <property type="entry name" value="PROKAR_LIPOPROTEIN"/>
    <property type="match status" value="1"/>
</dbReference>
<feature type="chain" id="PRO_5046882308" description="Extracellular solute-binding protein" evidence="2">
    <location>
        <begin position="22"/>
        <end position="691"/>
    </location>
</feature>
<dbReference type="Proteomes" id="UP001387364">
    <property type="component" value="Chromosome"/>
</dbReference>
<dbReference type="SUPFAM" id="SSF48208">
    <property type="entry name" value="Six-hairpin glycosidases"/>
    <property type="match status" value="1"/>
</dbReference>
<evidence type="ECO:0008006" key="5">
    <source>
        <dbReference type="Google" id="ProtNLM"/>
    </source>
</evidence>
<feature type="region of interest" description="Disordered" evidence="1">
    <location>
        <begin position="654"/>
        <end position="674"/>
    </location>
</feature>
<dbReference type="RefSeq" id="WP_338754282.1">
    <property type="nucleotide sequence ID" value="NZ_CP147404.1"/>
</dbReference>
<name>A0ABZ2NA11_9BACI</name>
<feature type="region of interest" description="Disordered" evidence="1">
    <location>
        <begin position="24"/>
        <end position="43"/>
    </location>
</feature>
<sequence length="691" mass="76711">MKKMPWKVVTSLSLAASMFIAGCGKDSETSESNSKTDDKEQKATVEVQDYTFDTADNMFAYSEFELSGEPLAEGLGLDLDVLDPKKINQPTPFDYIAGIESYEYSEEAMYEVVEKSGLGLHLVHGPAVQEMAKESGKKPEEVLGERFYSLADAVGYPREEIFSNMYPTFIEYATGDPHYTQKVDTGEYAPNDDGTYVPMYQVNFESLRWDRDKMDKILSPAAYGGVFLKQALWAGDFMGGFHTIDKDEELAGETANDDDDPNIALGVSSADGMQGAILTEEIWNKLQYIRSSLFLDAKSGKLTEAGLGSQYDPSKGLVYLPHAIEVEENGNYQAANAESLKVVDATSQLHDQWMMLWPAAEFYGMTDQRQENKNVAPSFRALFDGKPFPQANTANIDTMAENDQLANDPFSVNKDVALHVFKNMKAMHFNEKEGAFVTEHDGKSQNNIVDAFEAGYSMEAMRIFERAIDGLPVGYASGEAAEGLGTEEAKQAKDMIQKQADFILNKMMLENGLVADQYEIGKGASEEASLKAQLGAIRGLTAAYLSTEDEKYRSAARELYVTMEKEFFNEELNILETKKGEMKWDPETAGALSGVYRIAIQNLSNQNAKETDKELEVETIINRYNDFYNLVIDGPSLEEGMQTSEFWDTGDFYKSDDKSGNTDGDNVPQIQAGHGKYGISPVLVPVEVKEK</sequence>
<evidence type="ECO:0000256" key="2">
    <source>
        <dbReference type="SAM" id="SignalP"/>
    </source>
</evidence>
<feature type="signal peptide" evidence="2">
    <location>
        <begin position="1"/>
        <end position="21"/>
    </location>
</feature>
<gene>
    <name evidence="3" type="ORF">WDJ61_07875</name>
</gene>
<proteinExistence type="predicted"/>
<protein>
    <recommendedName>
        <fullName evidence="5">Extracellular solute-binding protein</fullName>
    </recommendedName>
</protein>
<dbReference type="EMBL" id="CP147404">
    <property type="protein sequence ID" value="WXB94533.1"/>
    <property type="molecule type" value="Genomic_DNA"/>
</dbReference>
<evidence type="ECO:0000313" key="4">
    <source>
        <dbReference type="Proteomes" id="UP001387364"/>
    </source>
</evidence>
<organism evidence="3 4">
    <name type="scientific">Bacillus kandeliae</name>
    <dbReference type="NCBI Taxonomy" id="3129297"/>
    <lineage>
        <taxon>Bacteria</taxon>
        <taxon>Bacillati</taxon>
        <taxon>Bacillota</taxon>
        <taxon>Bacilli</taxon>
        <taxon>Bacillales</taxon>
        <taxon>Bacillaceae</taxon>
        <taxon>Bacillus</taxon>
    </lineage>
</organism>
<accession>A0ABZ2NA11</accession>
<reference evidence="3 4" key="1">
    <citation type="submission" date="2024-02" db="EMBL/GenBank/DDBJ databases">
        <title>Seven novel Bacillus-like species.</title>
        <authorList>
            <person name="Liu G."/>
        </authorList>
    </citation>
    <scope>NUCLEOTIDE SEQUENCE [LARGE SCALE GENOMIC DNA]</scope>
    <source>
        <strain evidence="3 4">FJAT-52991</strain>
    </source>
</reference>
<dbReference type="InterPro" id="IPR008928">
    <property type="entry name" value="6-hairpin_glycosidase_sf"/>
</dbReference>
<evidence type="ECO:0000313" key="3">
    <source>
        <dbReference type="EMBL" id="WXB94533.1"/>
    </source>
</evidence>
<evidence type="ECO:0000256" key="1">
    <source>
        <dbReference type="SAM" id="MobiDB-lite"/>
    </source>
</evidence>
<feature type="compositionally biased region" description="Basic and acidic residues" evidence="1">
    <location>
        <begin position="34"/>
        <end position="43"/>
    </location>
</feature>
<keyword evidence="2" id="KW-0732">Signal</keyword>
<keyword evidence="4" id="KW-1185">Reference proteome</keyword>